<organism evidence="1 2">
    <name type="scientific">Gallibacter intestinalis</name>
    <dbReference type="NCBI Taxonomy" id="2779356"/>
    <lineage>
        <taxon>Bacteria</taxon>
        <taxon>Bacillati</taxon>
        <taxon>Bacillota</taxon>
        <taxon>Clostridia</taxon>
        <taxon>Eubacteriales</taxon>
        <taxon>Eubacteriaceae</taxon>
        <taxon>Gallibacter</taxon>
    </lineage>
</organism>
<dbReference type="InterPro" id="IPR021146">
    <property type="entry name" value="Phage_gp6-like_head-tail"/>
</dbReference>
<dbReference type="RefSeq" id="WP_226385463.1">
    <property type="nucleotide sequence ID" value="NZ_JADCKA010000009.1"/>
</dbReference>
<keyword evidence="2" id="KW-1185">Reference proteome</keyword>
<proteinExistence type="predicted"/>
<name>A0ABR9QY97_9FIRM</name>
<evidence type="ECO:0000313" key="1">
    <source>
        <dbReference type="EMBL" id="MBE5035816.1"/>
    </source>
</evidence>
<sequence length="107" mass="12277">MLERVKLRLEGETVSDEVLSELIQTITDRLILRLGASDLPETFNSIVVDATVKMYRRLYYEGISSENVSNLSTSFIEDILNEYSAEISTWKEQQANSGENKRVVRFI</sequence>
<evidence type="ECO:0000313" key="2">
    <source>
        <dbReference type="Proteomes" id="UP001516588"/>
    </source>
</evidence>
<gene>
    <name evidence="1" type="ORF">INF20_05950</name>
</gene>
<accession>A0ABR9QY97</accession>
<protein>
    <submittedName>
        <fullName evidence="1">Phage head-tail connector protein</fullName>
    </submittedName>
</protein>
<dbReference type="Proteomes" id="UP001516588">
    <property type="component" value="Unassembled WGS sequence"/>
</dbReference>
<reference evidence="1 2" key="1">
    <citation type="submission" date="2020-10" db="EMBL/GenBank/DDBJ databases">
        <title>ChiBAC.</title>
        <authorList>
            <person name="Zenner C."/>
            <person name="Hitch T.C.A."/>
            <person name="Clavel T."/>
        </authorList>
    </citation>
    <scope>NUCLEOTIDE SEQUENCE [LARGE SCALE GENOMIC DNA]</scope>
    <source>
        <strain evidence="1 2">DSM 108706</strain>
    </source>
</reference>
<dbReference type="EMBL" id="JADCKA010000009">
    <property type="protein sequence ID" value="MBE5035816.1"/>
    <property type="molecule type" value="Genomic_DNA"/>
</dbReference>
<comment type="caution">
    <text evidence="1">The sequence shown here is derived from an EMBL/GenBank/DDBJ whole genome shotgun (WGS) entry which is preliminary data.</text>
</comment>
<dbReference type="Pfam" id="PF05135">
    <property type="entry name" value="Phage_connect_1"/>
    <property type="match status" value="1"/>
</dbReference>